<accession>A0AAF3EJG9</accession>
<feature type="compositionally biased region" description="Polar residues" evidence="5">
    <location>
        <begin position="1200"/>
        <end position="1215"/>
    </location>
</feature>
<feature type="coiled-coil region" evidence="4">
    <location>
        <begin position="1134"/>
        <end position="1161"/>
    </location>
</feature>
<evidence type="ECO:0000256" key="1">
    <source>
        <dbReference type="ARBA" id="ARBA00022741"/>
    </source>
</evidence>
<dbReference type="Proteomes" id="UP000887575">
    <property type="component" value="Unassembled WGS sequence"/>
</dbReference>
<evidence type="ECO:0000256" key="4">
    <source>
        <dbReference type="SAM" id="Coils"/>
    </source>
</evidence>
<dbReference type="InterPro" id="IPR015894">
    <property type="entry name" value="Guanylate-bd_N"/>
</dbReference>
<dbReference type="AlphaFoldDB" id="A0AAF3EJG9"/>
<feature type="coiled-coil region" evidence="4">
    <location>
        <begin position="821"/>
        <end position="851"/>
    </location>
</feature>
<dbReference type="GO" id="GO:0005525">
    <property type="term" value="F:GTP binding"/>
    <property type="evidence" value="ECO:0007669"/>
    <property type="project" value="UniProtKB-KW"/>
</dbReference>
<feature type="region of interest" description="Disordered" evidence="5">
    <location>
        <begin position="1185"/>
        <end position="1233"/>
    </location>
</feature>
<dbReference type="InterPro" id="IPR030386">
    <property type="entry name" value="G_GB1_RHD3_dom"/>
</dbReference>
<evidence type="ECO:0000313" key="8">
    <source>
        <dbReference type="WBParaSite" id="MBELARI_LOCUS14136"/>
    </source>
</evidence>
<dbReference type="InterPro" id="IPR027417">
    <property type="entry name" value="P-loop_NTPase"/>
</dbReference>
<feature type="coiled-coil region" evidence="4">
    <location>
        <begin position="344"/>
        <end position="407"/>
    </location>
</feature>
<dbReference type="SUPFAM" id="SSF52540">
    <property type="entry name" value="P-loop containing nucleoside triphosphate hydrolases"/>
    <property type="match status" value="1"/>
</dbReference>
<dbReference type="PROSITE" id="PS51715">
    <property type="entry name" value="G_GB1_RHD3"/>
    <property type="match status" value="1"/>
</dbReference>
<keyword evidence="4" id="KW-0175">Coiled coil</keyword>
<protein>
    <recommendedName>
        <fullName evidence="6">GB1/RHD3-type G domain-containing protein</fullName>
    </recommendedName>
</protein>
<feature type="domain" description="GB1/RHD3-type G" evidence="6">
    <location>
        <begin position="55"/>
        <end position="171"/>
    </location>
</feature>
<comment type="similarity">
    <text evidence="3">Belongs to the TRAFAC class dynamin-like GTPase superfamily. GB1/RHD3 GTPase family.</text>
</comment>
<dbReference type="GO" id="GO:0003924">
    <property type="term" value="F:GTPase activity"/>
    <property type="evidence" value="ECO:0007669"/>
    <property type="project" value="InterPro"/>
</dbReference>
<name>A0AAF3EJG9_9BILA</name>
<evidence type="ECO:0000313" key="7">
    <source>
        <dbReference type="Proteomes" id="UP000887575"/>
    </source>
</evidence>
<evidence type="ECO:0000256" key="5">
    <source>
        <dbReference type="SAM" id="MobiDB-lite"/>
    </source>
</evidence>
<reference evidence="8" key="1">
    <citation type="submission" date="2024-02" db="UniProtKB">
        <authorList>
            <consortium name="WormBaseParasite"/>
        </authorList>
    </citation>
    <scope>IDENTIFICATION</scope>
</reference>
<sequence length="1233" mass="141848">MSYEVLNRLQDLNGYQPLNCNQENVLLPLVTFEEDEIHFDEQIARETFANQVYHGKKISLVTVMGPSRMGKSFLMSFLTGGMKGNKISGAFQSGYERYTEGILIFVNPMISKDGTHVIFFLDTQGTFDLKTARNISAWIAGFSLLISDVQIVNLRGNIGGDDLHDLNMFVESAAAFKEGSVAKSLIFVIRDAADWKESDFLEKLWKQNEKSKEMKEIAGSLKHRFINGIDCVCVAPVSDRIRRADRTIELQEEDQTLIQCLKRVQQLIFEKCQLESKAQLQAPIELAKKITAYLQDDAPELRPTVQVIQEATVIQAVNKAFDVFAKAIKTSTPETLPIAEALGKAEVHRKLETLLLKKENLIAEAHALLDPKIEEMILEKKNEFAQLKKEKDELKAAEKSAQEFRTKIHKISTLKEALHWERDAILEKYGSITIPSTTINSMKDTLKTKIITLKSQFIQTRLNELDNELRVYFLTTNFGNVPEEDQIKVYIKKMIESFKKECFENTIESAEFCIIEGKIQITLEKTGLICRSMLASKKIAEMKKAELEAELAAEKHDSANYSDISSDSENDLEEEYETLDVSGMEKIRPRLEANQKETAYANEDRVDARSASLPINLPRPDSPEYDEISDTEIDQFVSKPLDDDAVREMNFKFGVLKAILEVNVRQCENEIIRRTEDPRWTGAQRLKRKVLHRRQTKPTKKKICAQRVGDVFNELLAEEFRNVLACGPLSISKISALIEYSKSKRDFFSKTLCKYDKYGELPGLLEKVLVNNWICFFYDIPHKGFGERDTVNEYERVRRDLPLNVPHGTHLTLLCDIKEWFIEMKNKREREERERRENEEKQRQAEILKRLEVLPTIEDLALMIDDEKLRQETLLMIEEEIIDDQPKKAMEIEQDAERDELWNKIPTLGEVSTSRDASLGPSTVVMSASLPINLPRPDSPEYDEISDTEIDQYVSKPLEEDAVREMNFKFGVLKAILEVNVRQCENELIRRTENPKWTDAQKLKRKVLHRWKSNSTKKKICAEKVGDVFDELLAGEFNNVLECGSFSIAKISALIECSKSKRDFFSRTLCKYDKYGELPGLLEKVLVNNWICFFYDMPKNGFGESDTLNEYERVRRDLPLIVPDRTHITLLSHIKELFIIRKNERRENEEKKRQAETLRRLEDPNKSRKIFPFPKLLSICKSAGSYGTTSQHQEHPQAITCHQSGSPSNQRTDSGQGMEKLGNRAEQMQPFHH</sequence>
<proteinExistence type="inferred from homology"/>
<evidence type="ECO:0000259" key="6">
    <source>
        <dbReference type="PROSITE" id="PS51715"/>
    </source>
</evidence>
<dbReference type="Pfam" id="PF02263">
    <property type="entry name" value="GBP"/>
    <property type="match status" value="1"/>
</dbReference>
<dbReference type="WBParaSite" id="MBELARI_LOCUS14136">
    <property type="protein sequence ID" value="MBELARI_LOCUS14136"/>
    <property type="gene ID" value="MBELARI_LOCUS14136"/>
</dbReference>
<evidence type="ECO:0000256" key="2">
    <source>
        <dbReference type="ARBA" id="ARBA00023134"/>
    </source>
</evidence>
<dbReference type="Gene3D" id="3.40.50.300">
    <property type="entry name" value="P-loop containing nucleotide triphosphate hydrolases"/>
    <property type="match status" value="1"/>
</dbReference>
<organism evidence="7 8">
    <name type="scientific">Mesorhabditis belari</name>
    <dbReference type="NCBI Taxonomy" id="2138241"/>
    <lineage>
        <taxon>Eukaryota</taxon>
        <taxon>Metazoa</taxon>
        <taxon>Ecdysozoa</taxon>
        <taxon>Nematoda</taxon>
        <taxon>Chromadorea</taxon>
        <taxon>Rhabditida</taxon>
        <taxon>Rhabditina</taxon>
        <taxon>Rhabditomorpha</taxon>
        <taxon>Rhabditoidea</taxon>
        <taxon>Rhabditidae</taxon>
        <taxon>Mesorhabditinae</taxon>
        <taxon>Mesorhabditis</taxon>
    </lineage>
</organism>
<keyword evidence="1" id="KW-0547">Nucleotide-binding</keyword>
<keyword evidence="2" id="KW-0342">GTP-binding</keyword>
<evidence type="ECO:0000256" key="3">
    <source>
        <dbReference type="PROSITE-ProRule" id="PRU01052"/>
    </source>
</evidence>
<keyword evidence="7" id="KW-1185">Reference proteome</keyword>
<dbReference type="PANTHER" id="PTHR10751">
    <property type="entry name" value="GUANYLATE BINDING PROTEIN"/>
    <property type="match status" value="1"/>
</dbReference>